<organism evidence="1 2">
    <name type="scientific">Triticum turgidum subsp. durum</name>
    <name type="common">Durum wheat</name>
    <name type="synonym">Triticum durum</name>
    <dbReference type="NCBI Taxonomy" id="4567"/>
    <lineage>
        <taxon>Eukaryota</taxon>
        <taxon>Viridiplantae</taxon>
        <taxon>Streptophyta</taxon>
        <taxon>Embryophyta</taxon>
        <taxon>Tracheophyta</taxon>
        <taxon>Spermatophyta</taxon>
        <taxon>Magnoliopsida</taxon>
        <taxon>Liliopsida</taxon>
        <taxon>Poales</taxon>
        <taxon>Poaceae</taxon>
        <taxon>BOP clade</taxon>
        <taxon>Pooideae</taxon>
        <taxon>Triticodae</taxon>
        <taxon>Triticeae</taxon>
        <taxon>Triticinae</taxon>
        <taxon>Triticum</taxon>
    </lineage>
</organism>
<reference evidence="1 2" key="1">
    <citation type="submission" date="2017-09" db="EMBL/GenBank/DDBJ databases">
        <authorList>
            <consortium name="International Durum Wheat Genome Sequencing Consortium (IDWGSC)"/>
            <person name="Milanesi L."/>
        </authorList>
    </citation>
    <scope>NUCLEOTIDE SEQUENCE [LARGE SCALE GENOMIC DNA]</scope>
    <source>
        <strain evidence="2">cv. Svevo</strain>
    </source>
</reference>
<keyword evidence="2" id="KW-1185">Reference proteome</keyword>
<accession>A0A9R1Q888</accession>
<evidence type="ECO:0000313" key="1">
    <source>
        <dbReference type="EMBL" id="VAH72715.1"/>
    </source>
</evidence>
<dbReference type="AlphaFoldDB" id="A0A9R1Q888"/>
<dbReference type="Proteomes" id="UP000324705">
    <property type="component" value="Chromosome 3B"/>
</dbReference>
<name>A0A9R1Q888_TRITD</name>
<dbReference type="EMBL" id="LT934116">
    <property type="protein sequence ID" value="VAH72715.1"/>
    <property type="molecule type" value="Genomic_DNA"/>
</dbReference>
<dbReference type="Gramene" id="TRITD3Bv1G027680.4">
    <property type="protein sequence ID" value="TRITD3Bv1G027680.4"/>
    <property type="gene ID" value="TRITD3Bv1G027680"/>
</dbReference>
<evidence type="ECO:0000313" key="2">
    <source>
        <dbReference type="Proteomes" id="UP000324705"/>
    </source>
</evidence>
<proteinExistence type="predicted"/>
<gene>
    <name evidence="1" type="ORF">TRITD_3Bv1G027680</name>
</gene>
<protein>
    <submittedName>
        <fullName evidence="1">Uncharacterized protein</fullName>
    </submittedName>
</protein>
<sequence>MRLRSINGLRCKQLKLVLLAFFVMFILWKWEEGTYYNTKDIHPDSLVVSHPANSKFVDQHTSSDEDFPSVDSLPPPVVKVQKQVTGAPPPLPIVGVPANVGGEQGASSSEPKGNYLSSMTVGGTMDSFLRMLVCISSASPFGYV</sequence>